<gene>
    <name evidence="5" type="ORF">CCAM_LOCUS37097</name>
</gene>
<dbReference type="InterPro" id="IPR032675">
    <property type="entry name" value="LRR_dom_sf"/>
</dbReference>
<evidence type="ECO:0000259" key="3">
    <source>
        <dbReference type="Pfam" id="PF03168"/>
    </source>
</evidence>
<evidence type="ECO:0008006" key="7">
    <source>
        <dbReference type="Google" id="ProtNLM"/>
    </source>
</evidence>
<dbReference type="InterPro" id="IPR055411">
    <property type="entry name" value="LRR_FXL15/At3g58940/PEG3-like"/>
</dbReference>
<keyword evidence="6" id="KW-1185">Reference proteome</keyword>
<dbReference type="PANTHER" id="PTHR31639:SF42">
    <property type="entry name" value="OS02G0160200 PROTEIN"/>
    <property type="match status" value="1"/>
</dbReference>
<evidence type="ECO:0000259" key="2">
    <source>
        <dbReference type="Pfam" id="PF00646"/>
    </source>
</evidence>
<dbReference type="SUPFAM" id="SSF52047">
    <property type="entry name" value="RNI-like"/>
    <property type="match status" value="1"/>
</dbReference>
<dbReference type="Pfam" id="PF03168">
    <property type="entry name" value="LEA_2"/>
    <property type="match status" value="1"/>
</dbReference>
<dbReference type="SUPFAM" id="SSF81383">
    <property type="entry name" value="F-box domain"/>
    <property type="match status" value="1"/>
</dbReference>
<dbReference type="Pfam" id="PF00646">
    <property type="entry name" value="F-box"/>
    <property type="match status" value="1"/>
</dbReference>
<dbReference type="Proteomes" id="UP000595140">
    <property type="component" value="Unassembled WGS sequence"/>
</dbReference>
<evidence type="ECO:0000313" key="6">
    <source>
        <dbReference type="Proteomes" id="UP000595140"/>
    </source>
</evidence>
<feature type="domain" description="F-box" evidence="2">
    <location>
        <begin position="8"/>
        <end position="45"/>
    </location>
</feature>
<feature type="transmembrane region" description="Helical" evidence="1">
    <location>
        <begin position="12"/>
        <end position="33"/>
    </location>
</feature>
<dbReference type="EMBL" id="OOIL02005599">
    <property type="protein sequence ID" value="VFQ95321.1"/>
    <property type="molecule type" value="Genomic_DNA"/>
</dbReference>
<organism evidence="5 6">
    <name type="scientific">Cuscuta campestris</name>
    <dbReference type="NCBI Taxonomy" id="132261"/>
    <lineage>
        <taxon>Eukaryota</taxon>
        <taxon>Viridiplantae</taxon>
        <taxon>Streptophyta</taxon>
        <taxon>Embryophyta</taxon>
        <taxon>Tracheophyta</taxon>
        <taxon>Spermatophyta</taxon>
        <taxon>Magnoliopsida</taxon>
        <taxon>eudicotyledons</taxon>
        <taxon>Gunneridae</taxon>
        <taxon>Pentapetalae</taxon>
        <taxon>asterids</taxon>
        <taxon>lamiids</taxon>
        <taxon>Solanales</taxon>
        <taxon>Convolvulaceae</taxon>
        <taxon>Cuscuteae</taxon>
        <taxon>Cuscuta</taxon>
        <taxon>Cuscuta subgen. Grammica</taxon>
        <taxon>Cuscuta sect. Cleistogrammica</taxon>
    </lineage>
</organism>
<dbReference type="InterPro" id="IPR001810">
    <property type="entry name" value="F-box_dom"/>
</dbReference>
<dbReference type="InterPro" id="IPR036047">
    <property type="entry name" value="F-box-like_dom_sf"/>
</dbReference>
<keyword evidence="1" id="KW-0812">Transmembrane</keyword>
<dbReference type="PANTHER" id="PTHR31639">
    <property type="entry name" value="F-BOX PROTEIN-LIKE"/>
    <property type="match status" value="1"/>
</dbReference>
<dbReference type="Pfam" id="PF24758">
    <property type="entry name" value="LRR_At5g56370"/>
    <property type="match status" value="1"/>
</dbReference>
<protein>
    <recommendedName>
        <fullName evidence="7">F-box domain-containing protein</fullName>
    </recommendedName>
</protein>
<dbReference type="AlphaFoldDB" id="A0A484N206"/>
<feature type="domain" description="Late embryogenesis abundant protein LEA-2 subgroup" evidence="3">
    <location>
        <begin position="487"/>
        <end position="535"/>
    </location>
</feature>
<sequence>MASRRDRFSELPADILDMILGFMPIVAAARMAVLSTSWRDLWFSLSQLCFNEYFFSHIQDKYVSYYAASGVRDKKVIYDNESINILVSVSFNVITRVLMHHKGVIRKFLFGFSDDGLGPGTIRSRLLDIDQWLSFVTLKGVEDIHLSFDQEYGFLLPSCIFSCPTLRRLHLSGASYDTVNAPCILLNFTKLRFRNVRFEPIDLLNYTINAPMLENLSFHECDQTMFYFNVTAPKLCTLKIINCSYRQDIAYLPVNSGLGNARTLVLDPYSIINFFEPFIKRGKLLQPRDLNVECLMLCEDPFNLNIDDRFLVAGDISSAFIHLLQVCPKLREIHIQAWFLEAMHECLKAQSPLSKELYSAAQTLKSLHTLSLSYDDLFKTSSDDSLLWVEGLLSSFPTLEKFIIRGGKISLKTAQKLLRFPRASPKSLKICSAVLLLIVLIAAVFLTLFLTILKPRPPEITTHPANLHNVTFGVFPTLTLNATLNLTITVRNPNHGSCTYDGSVAVVYYRGSPVAEIPMGPGAVPARGQHDVVALAGLIGDRVVNSPGFSADYGAGCLNFTSVANMPARVRVLKAFKIHLTVVIDCELSVLVSPPYDVRSTCTSKLKF</sequence>
<name>A0A484N206_9ASTE</name>
<keyword evidence="1" id="KW-0472">Membrane</keyword>
<feature type="domain" description="F-box/LRR-repeat protein 15/At3g58940/PEG3-like LRR" evidence="4">
    <location>
        <begin position="129"/>
        <end position="245"/>
    </location>
</feature>
<dbReference type="Gene3D" id="3.80.10.10">
    <property type="entry name" value="Ribonuclease Inhibitor"/>
    <property type="match status" value="1"/>
</dbReference>
<reference evidence="5 6" key="1">
    <citation type="submission" date="2018-04" db="EMBL/GenBank/DDBJ databases">
        <authorList>
            <person name="Vogel A."/>
        </authorList>
    </citation>
    <scope>NUCLEOTIDE SEQUENCE [LARGE SCALE GENOMIC DNA]</scope>
</reference>
<dbReference type="InterPro" id="IPR004864">
    <property type="entry name" value="LEA_2"/>
</dbReference>
<evidence type="ECO:0000256" key="1">
    <source>
        <dbReference type="SAM" id="Phobius"/>
    </source>
</evidence>
<evidence type="ECO:0000313" key="5">
    <source>
        <dbReference type="EMBL" id="VFQ95321.1"/>
    </source>
</evidence>
<proteinExistence type="predicted"/>
<evidence type="ECO:0000259" key="4">
    <source>
        <dbReference type="Pfam" id="PF24758"/>
    </source>
</evidence>
<feature type="transmembrane region" description="Helical" evidence="1">
    <location>
        <begin position="430"/>
        <end position="453"/>
    </location>
</feature>
<keyword evidence="1" id="KW-1133">Transmembrane helix</keyword>
<accession>A0A484N206</accession>
<dbReference type="OrthoDB" id="1267353at2759"/>